<feature type="transmembrane region" description="Helical" evidence="1">
    <location>
        <begin position="6"/>
        <end position="25"/>
    </location>
</feature>
<organism evidence="2 3">
    <name type="scientific">Arcicella rosea</name>
    <dbReference type="NCBI Taxonomy" id="502909"/>
    <lineage>
        <taxon>Bacteria</taxon>
        <taxon>Pseudomonadati</taxon>
        <taxon>Bacteroidota</taxon>
        <taxon>Cytophagia</taxon>
        <taxon>Cytophagales</taxon>
        <taxon>Flectobacillaceae</taxon>
        <taxon>Arcicella</taxon>
    </lineage>
</organism>
<dbReference type="AlphaFoldDB" id="A0A841ENH4"/>
<evidence type="ECO:0000256" key="1">
    <source>
        <dbReference type="SAM" id="Phobius"/>
    </source>
</evidence>
<accession>A0A841ENH4</accession>
<proteinExistence type="predicted"/>
<gene>
    <name evidence="2" type="ORF">HNP25_004311</name>
</gene>
<name>A0A841ENH4_9BACT</name>
<keyword evidence="1" id="KW-0472">Membrane</keyword>
<keyword evidence="1" id="KW-1133">Transmembrane helix</keyword>
<sequence>MSGTVLTWAFFIVLMGASAIVAIKLQNIYNERGK</sequence>
<dbReference type="Proteomes" id="UP000524404">
    <property type="component" value="Unassembled WGS sequence"/>
</dbReference>
<protein>
    <submittedName>
        <fullName evidence="2">Uncharacterized protein</fullName>
    </submittedName>
</protein>
<evidence type="ECO:0000313" key="2">
    <source>
        <dbReference type="EMBL" id="MBB6005637.1"/>
    </source>
</evidence>
<keyword evidence="3" id="KW-1185">Reference proteome</keyword>
<evidence type="ECO:0000313" key="3">
    <source>
        <dbReference type="Proteomes" id="UP000524404"/>
    </source>
</evidence>
<comment type="caution">
    <text evidence="2">The sequence shown here is derived from an EMBL/GenBank/DDBJ whole genome shotgun (WGS) entry which is preliminary data.</text>
</comment>
<keyword evidence="1" id="KW-0812">Transmembrane</keyword>
<dbReference type="EMBL" id="JACHKT010000053">
    <property type="protein sequence ID" value="MBB6005637.1"/>
    <property type="molecule type" value="Genomic_DNA"/>
</dbReference>
<reference evidence="2 3" key="1">
    <citation type="submission" date="2020-08" db="EMBL/GenBank/DDBJ databases">
        <title>Functional genomics of gut bacteria from endangered species of beetles.</title>
        <authorList>
            <person name="Carlos-Shanley C."/>
        </authorList>
    </citation>
    <scope>NUCLEOTIDE SEQUENCE [LARGE SCALE GENOMIC DNA]</scope>
    <source>
        <strain evidence="2 3">S00070</strain>
    </source>
</reference>